<comment type="caution">
    <text evidence="3">The sequence shown here is derived from an EMBL/GenBank/DDBJ whole genome shotgun (WGS) entry which is preliminary data.</text>
</comment>
<protein>
    <submittedName>
        <fullName evidence="3">Peptidoglycan-binding protein</fullName>
    </submittedName>
</protein>
<accession>A0A933L436</accession>
<dbReference type="AlphaFoldDB" id="A0A933L436"/>
<evidence type="ECO:0000256" key="1">
    <source>
        <dbReference type="SAM" id="Phobius"/>
    </source>
</evidence>
<gene>
    <name evidence="3" type="ORF">HY834_12050</name>
</gene>
<dbReference type="EMBL" id="JACRAF010000032">
    <property type="protein sequence ID" value="MBI4922473.1"/>
    <property type="molecule type" value="Genomic_DNA"/>
</dbReference>
<name>A0A933L436_9HYPH</name>
<reference evidence="3" key="1">
    <citation type="submission" date="2020-07" db="EMBL/GenBank/DDBJ databases">
        <title>Huge and variable diversity of episymbiotic CPR bacteria and DPANN archaea in groundwater ecosystems.</title>
        <authorList>
            <person name="He C.Y."/>
            <person name="Keren R."/>
            <person name="Whittaker M."/>
            <person name="Farag I.F."/>
            <person name="Doudna J."/>
            <person name="Cate J.H.D."/>
            <person name="Banfield J.F."/>
        </authorList>
    </citation>
    <scope>NUCLEOTIDE SEQUENCE</scope>
    <source>
        <strain evidence="3">NC_groundwater_1586_Pr3_B-0.1um_66_15</strain>
    </source>
</reference>
<feature type="transmembrane region" description="Helical" evidence="1">
    <location>
        <begin position="110"/>
        <end position="130"/>
    </location>
</feature>
<dbReference type="Gene3D" id="1.10.101.10">
    <property type="entry name" value="PGBD-like superfamily/PGBD"/>
    <property type="match status" value="1"/>
</dbReference>
<dbReference type="InterPro" id="IPR036365">
    <property type="entry name" value="PGBD-like_sf"/>
</dbReference>
<dbReference type="InterPro" id="IPR002477">
    <property type="entry name" value="Peptidoglycan-bd-like"/>
</dbReference>
<sequence length="161" mass="16914">MPETKPYRFGTRSAATRELQAALAARGLYAGAIDGIFGRDMRDAVAAARASFGLPDGGVDAALLAQLGLARPARLAPLQKFFTRLLLEQGAAILLTHLKGLPPMNILSGYKTYIVAAAMLLTGIAGLLGVDIPSFTGQAPGNLLMEALAFIFLRQGMKTGQ</sequence>
<evidence type="ECO:0000259" key="2">
    <source>
        <dbReference type="Pfam" id="PF01471"/>
    </source>
</evidence>
<evidence type="ECO:0000313" key="3">
    <source>
        <dbReference type="EMBL" id="MBI4922473.1"/>
    </source>
</evidence>
<dbReference type="Pfam" id="PF01471">
    <property type="entry name" value="PG_binding_1"/>
    <property type="match status" value="1"/>
</dbReference>
<dbReference type="SUPFAM" id="SSF47090">
    <property type="entry name" value="PGBD-like"/>
    <property type="match status" value="1"/>
</dbReference>
<evidence type="ECO:0000313" key="4">
    <source>
        <dbReference type="Proteomes" id="UP000782610"/>
    </source>
</evidence>
<feature type="domain" description="Peptidoglycan binding-like" evidence="2">
    <location>
        <begin position="13"/>
        <end position="67"/>
    </location>
</feature>
<keyword evidence="1" id="KW-0472">Membrane</keyword>
<organism evidence="3 4">
    <name type="scientific">Devosia nanyangense</name>
    <dbReference type="NCBI Taxonomy" id="1228055"/>
    <lineage>
        <taxon>Bacteria</taxon>
        <taxon>Pseudomonadati</taxon>
        <taxon>Pseudomonadota</taxon>
        <taxon>Alphaproteobacteria</taxon>
        <taxon>Hyphomicrobiales</taxon>
        <taxon>Devosiaceae</taxon>
        <taxon>Devosia</taxon>
    </lineage>
</organism>
<keyword evidence="1" id="KW-1133">Transmembrane helix</keyword>
<dbReference type="InterPro" id="IPR036366">
    <property type="entry name" value="PGBDSf"/>
</dbReference>
<proteinExistence type="predicted"/>
<dbReference type="Proteomes" id="UP000782610">
    <property type="component" value="Unassembled WGS sequence"/>
</dbReference>
<keyword evidence="1" id="KW-0812">Transmembrane</keyword>